<feature type="transmembrane region" description="Helical" evidence="1">
    <location>
        <begin position="97"/>
        <end position="117"/>
    </location>
</feature>
<dbReference type="Proteomes" id="UP000182584">
    <property type="component" value="Unassembled WGS sequence"/>
</dbReference>
<feature type="transmembrane region" description="Helical" evidence="1">
    <location>
        <begin position="228"/>
        <end position="250"/>
    </location>
</feature>
<gene>
    <name evidence="2" type="ORF">SAMN04487884_13514</name>
</gene>
<dbReference type="AlphaFoldDB" id="A0A1H9WVH7"/>
<keyword evidence="1" id="KW-0472">Membrane</keyword>
<feature type="transmembrane region" description="Helical" evidence="1">
    <location>
        <begin position="184"/>
        <end position="216"/>
    </location>
</feature>
<feature type="transmembrane region" description="Helical" evidence="1">
    <location>
        <begin position="12"/>
        <end position="36"/>
    </location>
</feature>
<evidence type="ECO:0000313" key="2">
    <source>
        <dbReference type="EMBL" id="SES37781.1"/>
    </source>
</evidence>
<feature type="transmembrane region" description="Helical" evidence="1">
    <location>
        <begin position="129"/>
        <end position="148"/>
    </location>
</feature>
<reference evidence="2 3" key="1">
    <citation type="submission" date="2016-10" db="EMBL/GenBank/DDBJ databases">
        <authorList>
            <person name="de Groot N.N."/>
        </authorList>
    </citation>
    <scope>NUCLEOTIDE SEQUENCE [LARGE SCALE GENOMIC DNA]</scope>
    <source>
        <strain evidence="2 3">AR40</strain>
    </source>
</reference>
<organism evidence="2 3">
    <name type="scientific">Butyrivibrio fibrisolvens</name>
    <dbReference type="NCBI Taxonomy" id="831"/>
    <lineage>
        <taxon>Bacteria</taxon>
        <taxon>Bacillati</taxon>
        <taxon>Bacillota</taxon>
        <taxon>Clostridia</taxon>
        <taxon>Lachnospirales</taxon>
        <taxon>Lachnospiraceae</taxon>
        <taxon>Butyrivibrio</taxon>
    </lineage>
</organism>
<keyword evidence="1" id="KW-1133">Transmembrane helix</keyword>
<protein>
    <recommendedName>
        <fullName evidence="4">Glycosyltransferase RgtA/B/C/D-like domain-containing protein</fullName>
    </recommendedName>
</protein>
<evidence type="ECO:0000256" key="1">
    <source>
        <dbReference type="SAM" id="Phobius"/>
    </source>
</evidence>
<keyword evidence="1" id="KW-0812">Transmembrane</keyword>
<proteinExistence type="predicted"/>
<feature type="transmembrane region" description="Helical" evidence="1">
    <location>
        <begin position="297"/>
        <end position="321"/>
    </location>
</feature>
<evidence type="ECO:0008006" key="4">
    <source>
        <dbReference type="Google" id="ProtNLM"/>
    </source>
</evidence>
<dbReference type="EMBL" id="FOGJ01000035">
    <property type="protein sequence ID" value="SES37781.1"/>
    <property type="molecule type" value="Genomic_DNA"/>
</dbReference>
<accession>A0A1H9WVH7</accession>
<feature type="transmembrane region" description="Helical" evidence="1">
    <location>
        <begin position="327"/>
        <end position="348"/>
    </location>
</feature>
<name>A0A1H9WVH7_BUTFI</name>
<feature type="transmembrane region" description="Helical" evidence="1">
    <location>
        <begin position="154"/>
        <end position="172"/>
    </location>
</feature>
<evidence type="ECO:0000313" key="3">
    <source>
        <dbReference type="Proteomes" id="UP000182584"/>
    </source>
</evidence>
<sequence length="518" mass="60376">MNMKNNLIEKNRANICAAFLLLIWMFEFVINIWFVARYFVKYKLDSDFAGDAVLAKHLADTGNYIFSSDWYPTTEVYVIHHQLIMTPLFKIFKDYSLVWILTSSVAFLLLSLSIYFFMRCLNSSINRAIIAVILFMNPVVTFQMSFSVWFHGYLFYYIMAFVLLGLLFKYRLVQTSVSRRDIILTTVFSFMAGLCGVRMFLVLFVPFAITYCIYIYNKECRSIFDQYFKLILLSFLSAFVGFGIYSFYLAPKYGDGSLVRLGFTLYDSGTIKDNILTLPQVIIDGLCIDFARTSDTYYAAITLVLALLWVIVLSNNLMVIFNKRDDYNYRFIAMFSFICMIVNLAFMVITLHSDEFISRYRYFALSTFAQLPVFVATNKFAKPYKVGDVVKAIVIGLSVLSILIWKVDQDKIYSEYNGSWREGYINYLISNGYSYGSSTYWNADTTIFESNGLLQVSPVYNDENFTFFEWNTQRSYKGKTPEFIILTIEEYDNRVANGWQQMPIIYEDDYVVIFDYES</sequence>